<dbReference type="Pfam" id="PF03120">
    <property type="entry name" value="OB_DNA_ligase"/>
    <property type="match status" value="1"/>
</dbReference>
<proteinExistence type="inferred from homology"/>
<dbReference type="GO" id="GO:0003911">
    <property type="term" value="F:DNA ligase (NAD+) activity"/>
    <property type="evidence" value="ECO:0007669"/>
    <property type="project" value="UniProtKB-UniRule"/>
</dbReference>
<protein>
    <recommendedName>
        <fullName evidence="11">DNA ligase</fullName>
        <ecNumber evidence="11">6.5.1.2</ecNumber>
    </recommendedName>
    <alternativeName>
        <fullName evidence="11">Polydeoxyribonucleotide synthase [NAD(+)]</fullName>
    </alternativeName>
</protein>
<accession>A0A1I6KCR8</accession>
<dbReference type="Gene3D" id="1.10.150.20">
    <property type="entry name" value="5' to 3' exonuclease, C-terminal subdomain"/>
    <property type="match status" value="2"/>
</dbReference>
<feature type="compositionally biased region" description="Acidic residues" evidence="12">
    <location>
        <begin position="729"/>
        <end position="745"/>
    </location>
</feature>
<comment type="similarity">
    <text evidence="11">Belongs to the NAD-dependent DNA ligase family. LigA subfamily.</text>
</comment>
<comment type="catalytic activity">
    <reaction evidence="10 11">
        <text>NAD(+) + (deoxyribonucleotide)n-3'-hydroxyl + 5'-phospho-(deoxyribonucleotide)m = (deoxyribonucleotide)n+m + AMP + beta-nicotinamide D-nucleotide.</text>
        <dbReference type="EC" id="6.5.1.2"/>
    </reaction>
</comment>
<dbReference type="InterPro" id="IPR010994">
    <property type="entry name" value="RuvA_2-like"/>
</dbReference>
<evidence type="ECO:0000256" key="12">
    <source>
        <dbReference type="SAM" id="MobiDB-lite"/>
    </source>
</evidence>
<dbReference type="InterPro" id="IPR001679">
    <property type="entry name" value="DNA_ligase"/>
</dbReference>
<dbReference type="Pfam" id="PF12826">
    <property type="entry name" value="HHH_2"/>
    <property type="match status" value="2"/>
</dbReference>
<evidence type="ECO:0000256" key="8">
    <source>
        <dbReference type="ARBA" id="ARBA00023027"/>
    </source>
</evidence>
<evidence type="ECO:0000256" key="6">
    <source>
        <dbReference type="ARBA" id="ARBA00022833"/>
    </source>
</evidence>
<feature type="binding site" evidence="11">
    <location>
        <position position="336"/>
    </location>
    <ligand>
        <name>NAD(+)</name>
        <dbReference type="ChEBI" id="CHEBI:57540"/>
    </ligand>
</feature>
<dbReference type="InterPro" id="IPR001357">
    <property type="entry name" value="BRCT_dom"/>
</dbReference>
<feature type="binding site" evidence="11">
    <location>
        <position position="312"/>
    </location>
    <ligand>
        <name>NAD(+)</name>
        <dbReference type="ChEBI" id="CHEBI:57540"/>
    </ligand>
</feature>
<sequence length="753" mass="82193">MATAEDLADNPYVDDPPTDFAPVEELDEDAAREQAEQLREAIRYHDHRYYVENDPTIGDRTYDALFARLQNLEGTFGLDTDGSPTQRVGGAALDELGEVEHVAPMGSIDQSGEVADVREFDERVRRGLDVDAVEYFCEPKFDGLSVEVVYEDGEYVRAATRGDGTVGEDVTENVRTIGSVPQRLRGDYPEFLAVRGEVYMPRDAFQAYNRERVEAGDDAFANPRNAAAGTLRQLDPKITAERPLSVFFFGVLDSSAEFDSHWEVHERLPEWGLRVNDRIEVADDIDAAIDYRDRQLDVRDDLDYEIDGVVFKVNDVDACQELGSTSRAPRWAFAYKFPARKEQTTLRDVVVQVGRTGRLTPVALLDPVEVGGVTVSRASLHNPALIEDLGVNVGDEVRVQRAGDVIPDVAEVVEKHSEGVVEFPDECPVCGSPVERDGPLAFCSGGLTCPAQRERAIEHYASRDALDVEGLGEKVVEQLLDAGLVESPADLYELTVDDLVDLEGWGTKSARNLIAELNDAREPPLDRFLVALGIHDVGPVTARNLAREFGSFEAIRAAAEGRTDDEAGEDDGSEDGDATGDDGQVTLDALAERSEDGDGDGDDGDGDSDDNGDGDSDDLRGDREAFKRVDDVGPEVADSIVEFFHSEGNRAVLDALVDHVDPQEADVEAGGDELEGLTFVFTGSLDDFTRSDAQELVERHGGSATSSVSGNTDYLVIGDNPGQNKRDAADDEGVPTLEEDEFVELLDERGIER</sequence>
<evidence type="ECO:0000256" key="7">
    <source>
        <dbReference type="ARBA" id="ARBA00022842"/>
    </source>
</evidence>
<dbReference type="Proteomes" id="UP000199062">
    <property type="component" value="Unassembled WGS sequence"/>
</dbReference>
<dbReference type="CDD" id="cd17748">
    <property type="entry name" value="BRCT_DNA_ligase_like"/>
    <property type="match status" value="1"/>
</dbReference>
<dbReference type="PROSITE" id="PS50172">
    <property type="entry name" value="BRCT"/>
    <property type="match status" value="1"/>
</dbReference>
<dbReference type="InterPro" id="IPR003583">
    <property type="entry name" value="Hlx-hairpin-Hlx_DNA-bd_motif"/>
</dbReference>
<evidence type="ECO:0000256" key="4">
    <source>
        <dbReference type="ARBA" id="ARBA00022723"/>
    </source>
</evidence>
<evidence type="ECO:0000256" key="5">
    <source>
        <dbReference type="ARBA" id="ARBA00022763"/>
    </source>
</evidence>
<dbReference type="GO" id="GO:0003677">
    <property type="term" value="F:DNA binding"/>
    <property type="evidence" value="ECO:0007669"/>
    <property type="project" value="InterPro"/>
</dbReference>
<dbReference type="InterPro" id="IPR041663">
    <property type="entry name" value="DisA/LigA_HHH"/>
</dbReference>
<dbReference type="GO" id="GO:0046872">
    <property type="term" value="F:metal ion binding"/>
    <property type="evidence" value="ECO:0007669"/>
    <property type="project" value="UniProtKB-KW"/>
</dbReference>
<feature type="binding site" evidence="11">
    <location>
        <position position="449"/>
    </location>
    <ligand>
        <name>Zn(2+)</name>
        <dbReference type="ChEBI" id="CHEBI:29105"/>
    </ligand>
</feature>
<dbReference type="OrthoDB" id="213206at2157"/>
<evidence type="ECO:0000256" key="3">
    <source>
        <dbReference type="ARBA" id="ARBA00022705"/>
    </source>
</evidence>
<feature type="region of interest" description="Disordered" evidence="12">
    <location>
        <begin position="699"/>
        <end position="753"/>
    </location>
</feature>
<feature type="binding site" evidence="11">
    <location>
        <position position="138"/>
    </location>
    <ligand>
        <name>NAD(+)</name>
        <dbReference type="ChEBI" id="CHEBI:57540"/>
    </ligand>
</feature>
<keyword evidence="2 11" id="KW-0436">Ligase</keyword>
<dbReference type="PANTHER" id="PTHR23389:SF9">
    <property type="entry name" value="DNA LIGASE"/>
    <property type="match status" value="1"/>
</dbReference>
<feature type="binding site" evidence="11">
    <location>
        <position position="197"/>
    </location>
    <ligand>
        <name>NAD(+)</name>
        <dbReference type="ChEBI" id="CHEBI:57540"/>
    </ligand>
</feature>
<dbReference type="FunFam" id="3.30.470.30:FF:000001">
    <property type="entry name" value="DNA ligase"/>
    <property type="match status" value="1"/>
</dbReference>
<keyword evidence="4 11" id="KW-0479">Metal-binding</keyword>
<dbReference type="InterPro" id="IPR004150">
    <property type="entry name" value="NAD_DNA_ligase_OB"/>
</dbReference>
<evidence type="ECO:0000256" key="10">
    <source>
        <dbReference type="ARBA" id="ARBA00034005"/>
    </source>
</evidence>
<reference evidence="14 15" key="1">
    <citation type="submission" date="2016-10" db="EMBL/GenBank/DDBJ databases">
        <authorList>
            <person name="de Groot N.N."/>
        </authorList>
    </citation>
    <scope>NUCLEOTIDE SEQUENCE [LARGE SCALE GENOMIC DNA]</scope>
    <source>
        <strain evidence="14 15">CGMCC 1.10457</strain>
    </source>
</reference>
<dbReference type="SUPFAM" id="SSF52113">
    <property type="entry name" value="BRCT domain"/>
    <property type="match status" value="1"/>
</dbReference>
<dbReference type="HAMAP" id="MF_01588">
    <property type="entry name" value="DNA_ligase_A"/>
    <property type="match status" value="1"/>
</dbReference>
<evidence type="ECO:0000256" key="2">
    <source>
        <dbReference type="ARBA" id="ARBA00022598"/>
    </source>
</evidence>
<feature type="binding site" evidence="11">
    <location>
        <begin position="59"/>
        <end position="63"/>
    </location>
    <ligand>
        <name>NAD(+)</name>
        <dbReference type="ChEBI" id="CHEBI:57540"/>
    </ligand>
</feature>
<dbReference type="InterPro" id="IPR036420">
    <property type="entry name" value="BRCT_dom_sf"/>
</dbReference>
<dbReference type="GO" id="GO:0006260">
    <property type="term" value="P:DNA replication"/>
    <property type="evidence" value="ECO:0007669"/>
    <property type="project" value="UniProtKB-KW"/>
</dbReference>
<dbReference type="PIRSF" id="PIRSF001604">
    <property type="entry name" value="LigA"/>
    <property type="match status" value="1"/>
</dbReference>
<dbReference type="NCBIfam" id="TIGR00575">
    <property type="entry name" value="dnlj"/>
    <property type="match status" value="1"/>
</dbReference>
<dbReference type="RefSeq" id="WP_089813665.1">
    <property type="nucleotide sequence ID" value="NZ_FOZK01000001.1"/>
</dbReference>
<comment type="function">
    <text evidence="1 11">DNA ligase that catalyzes the formation of phosphodiester linkages between 5'-phosphoryl and 3'-hydroxyl groups in double-stranded DNA using NAD as a coenzyme and as the energy source for the reaction. It is essential for DNA replication and repair of damaged DNA.</text>
</comment>
<dbReference type="SMART" id="SM00278">
    <property type="entry name" value="HhH1"/>
    <property type="match status" value="4"/>
</dbReference>
<organism evidence="14 15">
    <name type="scientific">Halomicrobium zhouii</name>
    <dbReference type="NCBI Taxonomy" id="767519"/>
    <lineage>
        <taxon>Archaea</taxon>
        <taxon>Methanobacteriati</taxon>
        <taxon>Methanobacteriota</taxon>
        <taxon>Stenosarchaea group</taxon>
        <taxon>Halobacteria</taxon>
        <taxon>Halobacteriales</taxon>
        <taxon>Haloarculaceae</taxon>
        <taxon>Halomicrobium</taxon>
    </lineage>
</organism>
<comment type="cofactor">
    <cofactor evidence="11">
        <name>Mg(2+)</name>
        <dbReference type="ChEBI" id="CHEBI:18420"/>
    </cofactor>
    <cofactor evidence="11">
        <name>Mn(2+)</name>
        <dbReference type="ChEBI" id="CHEBI:29035"/>
    </cofactor>
</comment>
<dbReference type="STRING" id="767519.SAMN05216559_0563"/>
<keyword evidence="7 11" id="KW-0460">Magnesium</keyword>
<evidence type="ECO:0000256" key="9">
    <source>
        <dbReference type="ARBA" id="ARBA00023204"/>
    </source>
</evidence>
<dbReference type="InterPro" id="IPR033136">
    <property type="entry name" value="DNA_ligase_CS"/>
</dbReference>
<evidence type="ECO:0000256" key="11">
    <source>
        <dbReference type="HAMAP-Rule" id="MF_01588"/>
    </source>
</evidence>
<feature type="binding site" evidence="11">
    <location>
        <begin position="107"/>
        <end position="108"/>
    </location>
    <ligand>
        <name>NAD(+)</name>
        <dbReference type="ChEBI" id="CHEBI:57540"/>
    </ligand>
</feature>
<evidence type="ECO:0000313" key="14">
    <source>
        <dbReference type="EMBL" id="SFR89007.1"/>
    </source>
</evidence>
<dbReference type="InterPro" id="IPR013839">
    <property type="entry name" value="DNAligase_adenylation"/>
</dbReference>
<dbReference type="Gene3D" id="3.30.470.30">
    <property type="entry name" value="DNA ligase/mRNA capping enzyme"/>
    <property type="match status" value="1"/>
</dbReference>
<dbReference type="Pfam" id="PF01653">
    <property type="entry name" value="DNA_ligase_aden"/>
    <property type="match status" value="1"/>
</dbReference>
<feature type="binding site" evidence="11">
    <location>
        <position position="430"/>
    </location>
    <ligand>
        <name>Zn(2+)</name>
        <dbReference type="ChEBI" id="CHEBI:29105"/>
    </ligand>
</feature>
<comment type="caution">
    <text evidence="11">Lacks conserved residue(s) required for the propagation of feature annotation.</text>
</comment>
<feature type="binding site" evidence="11">
    <location>
        <position position="427"/>
    </location>
    <ligand>
        <name>Zn(2+)</name>
        <dbReference type="ChEBI" id="CHEBI:29105"/>
    </ligand>
</feature>
<keyword evidence="3 11" id="KW-0235">DNA replication</keyword>
<dbReference type="Gene3D" id="1.10.287.610">
    <property type="entry name" value="Helix hairpin bin"/>
    <property type="match status" value="1"/>
</dbReference>
<feature type="domain" description="BRCT" evidence="13">
    <location>
        <begin position="669"/>
        <end position="753"/>
    </location>
</feature>
<feature type="compositionally biased region" description="Polar residues" evidence="12">
    <location>
        <begin position="703"/>
        <end position="712"/>
    </location>
</feature>
<feature type="region of interest" description="Disordered" evidence="12">
    <location>
        <begin position="1"/>
        <end position="25"/>
    </location>
</feature>
<feature type="active site" description="N6-AMP-lysine intermediate" evidence="11">
    <location>
        <position position="140"/>
    </location>
</feature>
<dbReference type="SMART" id="SM00292">
    <property type="entry name" value="BRCT"/>
    <property type="match status" value="1"/>
</dbReference>
<keyword evidence="8 11" id="KW-0520">NAD</keyword>
<dbReference type="InterPro" id="IPR012340">
    <property type="entry name" value="NA-bd_OB-fold"/>
</dbReference>
<dbReference type="AlphaFoldDB" id="A0A1I6KCR8"/>
<dbReference type="SUPFAM" id="SSF47781">
    <property type="entry name" value="RuvA domain 2-like"/>
    <property type="match status" value="1"/>
</dbReference>
<dbReference type="InterPro" id="IPR013840">
    <property type="entry name" value="DNAligase_N"/>
</dbReference>
<keyword evidence="6 11" id="KW-0862">Zinc</keyword>
<evidence type="ECO:0000256" key="1">
    <source>
        <dbReference type="ARBA" id="ARBA00004067"/>
    </source>
</evidence>
<feature type="region of interest" description="Disordered" evidence="12">
    <location>
        <begin position="560"/>
        <end position="622"/>
    </location>
</feature>
<dbReference type="NCBIfam" id="NF005932">
    <property type="entry name" value="PRK07956.1"/>
    <property type="match status" value="1"/>
</dbReference>
<dbReference type="CDD" id="cd00114">
    <property type="entry name" value="LIGANc"/>
    <property type="match status" value="1"/>
</dbReference>
<dbReference type="SMART" id="SM00532">
    <property type="entry name" value="LIGANc"/>
    <property type="match status" value="1"/>
</dbReference>
<feature type="compositionally biased region" description="Acidic residues" evidence="12">
    <location>
        <begin position="566"/>
        <end position="580"/>
    </location>
</feature>
<feature type="binding site" evidence="11">
    <location>
        <position position="161"/>
    </location>
    <ligand>
        <name>NAD(+)</name>
        <dbReference type="ChEBI" id="CHEBI:57540"/>
    </ligand>
</feature>
<keyword evidence="9 11" id="KW-0234">DNA repair</keyword>
<dbReference type="Gene3D" id="3.40.50.10190">
    <property type="entry name" value="BRCT domain"/>
    <property type="match status" value="1"/>
</dbReference>
<dbReference type="Pfam" id="PF14520">
    <property type="entry name" value="HHH_5"/>
    <property type="match status" value="1"/>
</dbReference>
<dbReference type="FunFam" id="1.10.150.20:FF:000007">
    <property type="entry name" value="DNA ligase"/>
    <property type="match status" value="1"/>
</dbReference>
<dbReference type="GO" id="GO:0006281">
    <property type="term" value="P:DNA repair"/>
    <property type="evidence" value="ECO:0007669"/>
    <property type="project" value="UniProtKB-KW"/>
</dbReference>
<dbReference type="PANTHER" id="PTHR23389">
    <property type="entry name" value="CHROMOSOME TRANSMISSION FIDELITY FACTOR 18"/>
    <property type="match status" value="1"/>
</dbReference>
<dbReference type="Pfam" id="PF00533">
    <property type="entry name" value="BRCT"/>
    <property type="match status" value="1"/>
</dbReference>
<evidence type="ECO:0000259" key="13">
    <source>
        <dbReference type="PROSITE" id="PS50172"/>
    </source>
</evidence>
<keyword evidence="15" id="KW-1185">Reference proteome</keyword>
<dbReference type="PROSITE" id="PS01056">
    <property type="entry name" value="DNA_LIGASE_N2"/>
    <property type="match status" value="1"/>
</dbReference>
<feature type="compositionally biased region" description="Acidic residues" evidence="12">
    <location>
        <begin position="597"/>
        <end position="616"/>
    </location>
</feature>
<dbReference type="Gene3D" id="2.40.50.140">
    <property type="entry name" value="Nucleic acid-binding proteins"/>
    <property type="match status" value="1"/>
</dbReference>
<gene>
    <name evidence="11" type="primary">ligA</name>
    <name evidence="14" type="ORF">SAMN05216559_0563</name>
</gene>
<dbReference type="SUPFAM" id="SSF56091">
    <property type="entry name" value="DNA ligase/mRNA capping enzyme, catalytic domain"/>
    <property type="match status" value="1"/>
</dbReference>
<dbReference type="SUPFAM" id="SSF50249">
    <property type="entry name" value="Nucleic acid-binding proteins"/>
    <property type="match status" value="1"/>
</dbReference>
<evidence type="ECO:0000313" key="15">
    <source>
        <dbReference type="Proteomes" id="UP000199062"/>
    </source>
</evidence>
<name>A0A1I6KCR8_9EURY</name>
<keyword evidence="5 11" id="KW-0227">DNA damage</keyword>
<dbReference type="EC" id="6.5.1.2" evidence="11"/>
<keyword evidence="11" id="KW-0464">Manganese</keyword>
<dbReference type="EMBL" id="FOZK01000001">
    <property type="protein sequence ID" value="SFR89007.1"/>
    <property type="molecule type" value="Genomic_DNA"/>
</dbReference>